<reference evidence="5 6" key="1">
    <citation type="submission" date="2021-07" db="EMBL/GenBank/DDBJ databases">
        <title>Actinomadura sp. PM05-2 isolated from lichen.</title>
        <authorList>
            <person name="Somphong A."/>
            <person name="Phongsopitanun W."/>
            <person name="Tanasupawat S."/>
            <person name="Peongsungnone V."/>
        </authorList>
    </citation>
    <scope>NUCLEOTIDE SEQUENCE [LARGE SCALE GENOMIC DNA]</scope>
    <source>
        <strain evidence="5 6">PM05-2</strain>
    </source>
</reference>
<dbReference type="InterPro" id="IPR036388">
    <property type="entry name" value="WH-like_DNA-bd_sf"/>
</dbReference>
<comment type="caution">
    <text evidence="5">The sequence shown here is derived from an EMBL/GenBank/DDBJ whole genome shotgun (WGS) entry which is preliminary data.</text>
</comment>
<dbReference type="Pfam" id="PF01047">
    <property type="entry name" value="MarR"/>
    <property type="match status" value="1"/>
</dbReference>
<evidence type="ECO:0000313" key="6">
    <source>
        <dbReference type="Proteomes" id="UP000774570"/>
    </source>
</evidence>
<dbReference type="Gene3D" id="1.10.10.10">
    <property type="entry name" value="Winged helix-like DNA-binding domain superfamily/Winged helix DNA-binding domain"/>
    <property type="match status" value="1"/>
</dbReference>
<dbReference type="RefSeq" id="WP_220168962.1">
    <property type="nucleotide sequence ID" value="NZ_JAIBOA010000018.1"/>
</dbReference>
<dbReference type="PROSITE" id="PS50995">
    <property type="entry name" value="HTH_MARR_2"/>
    <property type="match status" value="1"/>
</dbReference>
<evidence type="ECO:0000313" key="5">
    <source>
        <dbReference type="EMBL" id="MBW8485719.1"/>
    </source>
</evidence>
<name>A0ABS7FZ54_9ACTN</name>
<keyword evidence="6" id="KW-1185">Reference proteome</keyword>
<dbReference type="InterPro" id="IPR052526">
    <property type="entry name" value="HTH-type_Bedaq_tolerance"/>
</dbReference>
<keyword evidence="2" id="KW-0238">DNA-binding</keyword>
<dbReference type="Proteomes" id="UP000774570">
    <property type="component" value="Unassembled WGS sequence"/>
</dbReference>
<dbReference type="PANTHER" id="PTHR39515:SF2">
    <property type="entry name" value="HTH-TYPE TRANSCRIPTIONAL REGULATOR RV0880"/>
    <property type="match status" value="1"/>
</dbReference>
<organism evidence="5 6">
    <name type="scientific">Actinomadura parmotrematis</name>
    <dbReference type="NCBI Taxonomy" id="2864039"/>
    <lineage>
        <taxon>Bacteria</taxon>
        <taxon>Bacillati</taxon>
        <taxon>Actinomycetota</taxon>
        <taxon>Actinomycetes</taxon>
        <taxon>Streptosporangiales</taxon>
        <taxon>Thermomonosporaceae</taxon>
        <taxon>Actinomadura</taxon>
    </lineage>
</organism>
<dbReference type="SUPFAM" id="SSF46785">
    <property type="entry name" value="Winged helix' DNA-binding domain"/>
    <property type="match status" value="1"/>
</dbReference>
<accession>A0ABS7FZ54</accession>
<dbReference type="PRINTS" id="PR00598">
    <property type="entry name" value="HTHMARR"/>
</dbReference>
<evidence type="ECO:0000256" key="1">
    <source>
        <dbReference type="ARBA" id="ARBA00023015"/>
    </source>
</evidence>
<proteinExistence type="predicted"/>
<keyword evidence="3" id="KW-0804">Transcription</keyword>
<dbReference type="InterPro" id="IPR023187">
    <property type="entry name" value="Tscrpt_reg_MarR-type_CS"/>
</dbReference>
<dbReference type="PANTHER" id="PTHR39515">
    <property type="entry name" value="CONSERVED PROTEIN"/>
    <property type="match status" value="1"/>
</dbReference>
<dbReference type="InterPro" id="IPR036390">
    <property type="entry name" value="WH_DNA-bd_sf"/>
</dbReference>
<dbReference type="EMBL" id="JAIBOA010000018">
    <property type="protein sequence ID" value="MBW8485719.1"/>
    <property type="molecule type" value="Genomic_DNA"/>
</dbReference>
<dbReference type="PROSITE" id="PS01117">
    <property type="entry name" value="HTH_MARR_1"/>
    <property type="match status" value="1"/>
</dbReference>
<sequence>MTTPPTPGHAPPSPAVAEELRIAIARLSRRLRGLRGVPPADGSPGPLSLTQFAALAAIERNGPMTPRELADHEKVQPPSMTRVIAHLEERGLVERTPHPTDGRQVRLTVTGAGSALLATERKRKEAWLAQQVALLTEEEREVLRRATPILDKLSRS</sequence>
<evidence type="ECO:0000256" key="3">
    <source>
        <dbReference type="ARBA" id="ARBA00023163"/>
    </source>
</evidence>
<dbReference type="InterPro" id="IPR000835">
    <property type="entry name" value="HTH_MarR-typ"/>
</dbReference>
<feature type="domain" description="HTH marR-type" evidence="4">
    <location>
        <begin position="17"/>
        <end position="152"/>
    </location>
</feature>
<evidence type="ECO:0000259" key="4">
    <source>
        <dbReference type="PROSITE" id="PS50995"/>
    </source>
</evidence>
<dbReference type="SMART" id="SM00347">
    <property type="entry name" value="HTH_MARR"/>
    <property type="match status" value="1"/>
</dbReference>
<evidence type="ECO:0000256" key="2">
    <source>
        <dbReference type="ARBA" id="ARBA00023125"/>
    </source>
</evidence>
<keyword evidence="1" id="KW-0805">Transcription regulation</keyword>
<gene>
    <name evidence="5" type="ORF">K1Y72_25285</name>
</gene>
<protein>
    <submittedName>
        <fullName evidence="5">MarR family transcriptional regulator</fullName>
    </submittedName>
</protein>